<dbReference type="Pfam" id="PF00480">
    <property type="entry name" value="ROK"/>
    <property type="match status" value="1"/>
</dbReference>
<dbReference type="EMBL" id="CVRL01000008">
    <property type="protein sequence ID" value="CRL09929.1"/>
    <property type="molecule type" value="Genomic_DNA"/>
</dbReference>
<sequence length="404" mass="43515">MAKSVKLSHSDELRESSRQQVFDAIREAGQIARIDIAQVTRISPATVTAITADLIAAGLIEEVSPDISRGAKRGRPRVALKIRGDAHTIAGMKLSHHAITTLITDFEGAELVCHEIPLPGGQLDPDALCEKIVTALDESCAQGGLERQQISGLAIGMAGVMDADRNFVYWSSSLNVRNIDFGSYLARYLSIPVFIDNDANLVAKAELLFGEGDKRSNFVVVTVEHGVGMGIVIDNQIYRGARGCGAEFGHTKVQLEGALCQCGQRGCLEAYVGDYALLREANVTSGVERHKDLASLYAAREAGDIMAQSTLDRAGRMFAMGLANVVNIFDPQMILLAGAQLAFGYLSSDKVVHEMRRSVLQVDGPLPEVRVHGWGNKMWAKGAAAHAIEEISALRIREVSGHAV</sequence>
<dbReference type="Gene3D" id="3.30.420.40">
    <property type="match status" value="2"/>
</dbReference>
<dbReference type="PROSITE" id="PS01125">
    <property type="entry name" value="ROK"/>
    <property type="match status" value="1"/>
</dbReference>
<dbReference type="AlphaFoldDB" id="A0A0H5D8Y3"/>
<dbReference type="PANTHER" id="PTHR18964:SF149">
    <property type="entry name" value="BIFUNCTIONAL UDP-N-ACETYLGLUCOSAMINE 2-EPIMERASE_N-ACETYLMANNOSAMINE KINASE"/>
    <property type="match status" value="1"/>
</dbReference>
<gene>
    <name evidence="2" type="primary">mlc</name>
    <name evidence="2" type="ORF">NIT7321_00766</name>
</gene>
<evidence type="ECO:0000313" key="2">
    <source>
        <dbReference type="EMBL" id="CRL09929.1"/>
    </source>
</evidence>
<protein>
    <submittedName>
        <fullName evidence="2">Making large colonies protein</fullName>
    </submittedName>
</protein>
<dbReference type="InterPro" id="IPR036390">
    <property type="entry name" value="WH_DNA-bd_sf"/>
</dbReference>
<accession>A0A0H5D8Y3</accession>
<dbReference type="SUPFAM" id="SSF46785">
    <property type="entry name" value="Winged helix' DNA-binding domain"/>
    <property type="match status" value="1"/>
</dbReference>
<dbReference type="RefSeq" id="WP_008563509.1">
    <property type="nucleotide sequence ID" value="NZ_CANLNU010000011.1"/>
</dbReference>
<dbReference type="OrthoDB" id="9810372at2"/>
<dbReference type="Gene3D" id="1.10.10.10">
    <property type="entry name" value="Winged helix-like DNA-binding domain superfamily/Winged helix DNA-binding domain"/>
    <property type="match status" value="1"/>
</dbReference>
<dbReference type="InterPro" id="IPR036388">
    <property type="entry name" value="WH-like_DNA-bd_sf"/>
</dbReference>
<dbReference type="SUPFAM" id="SSF53067">
    <property type="entry name" value="Actin-like ATPase domain"/>
    <property type="match status" value="1"/>
</dbReference>
<dbReference type="InterPro" id="IPR000600">
    <property type="entry name" value="ROK"/>
</dbReference>
<dbReference type="CDD" id="cd24073">
    <property type="entry name" value="ASKHA_ATPase_ROK_CYANR"/>
    <property type="match status" value="1"/>
</dbReference>
<name>A0A0H5D8Y3_9RHOB</name>
<evidence type="ECO:0000256" key="1">
    <source>
        <dbReference type="ARBA" id="ARBA00006479"/>
    </source>
</evidence>
<dbReference type="InterPro" id="IPR049874">
    <property type="entry name" value="ROK_cs"/>
</dbReference>
<organism evidence="2 3">
    <name type="scientific">Phaeobacter italicus</name>
    <dbReference type="NCBI Taxonomy" id="481446"/>
    <lineage>
        <taxon>Bacteria</taxon>
        <taxon>Pseudomonadati</taxon>
        <taxon>Pseudomonadota</taxon>
        <taxon>Alphaproteobacteria</taxon>
        <taxon>Rhodobacterales</taxon>
        <taxon>Roseobacteraceae</taxon>
        <taxon>Phaeobacter</taxon>
    </lineage>
</organism>
<comment type="similarity">
    <text evidence="1">Belongs to the ROK (NagC/XylR) family.</text>
</comment>
<proteinExistence type="inferred from homology"/>
<dbReference type="Proteomes" id="UP000043764">
    <property type="component" value="Unassembled WGS sequence"/>
</dbReference>
<dbReference type="STRING" id="481446.NIT7645_00529"/>
<evidence type="ECO:0000313" key="3">
    <source>
        <dbReference type="Proteomes" id="UP000043764"/>
    </source>
</evidence>
<reference evidence="2 3" key="1">
    <citation type="submission" date="2015-05" db="EMBL/GenBank/DDBJ databases">
        <authorList>
            <person name="Rodrigo-Torres Lidia"/>
            <person name="Arahal R.David."/>
        </authorList>
    </citation>
    <scope>NUCLEOTIDE SEQUENCE [LARGE SCALE GENOMIC DNA]</scope>
    <source>
        <strain evidence="2 3">CECT 7321</strain>
    </source>
</reference>
<dbReference type="InterPro" id="IPR043129">
    <property type="entry name" value="ATPase_NBD"/>
</dbReference>
<keyword evidence="3" id="KW-1185">Reference proteome</keyword>
<dbReference type="PANTHER" id="PTHR18964">
    <property type="entry name" value="ROK (REPRESSOR, ORF, KINASE) FAMILY"/>
    <property type="match status" value="1"/>
</dbReference>